<keyword evidence="1" id="KW-0472">Membrane</keyword>
<feature type="transmembrane region" description="Helical" evidence="1">
    <location>
        <begin position="33"/>
        <end position="51"/>
    </location>
</feature>
<comment type="caution">
    <text evidence="2">The sequence shown here is derived from an EMBL/GenBank/DDBJ whole genome shotgun (WGS) entry which is preliminary data.</text>
</comment>
<evidence type="ECO:0000256" key="1">
    <source>
        <dbReference type="SAM" id="Phobius"/>
    </source>
</evidence>
<evidence type="ECO:0000313" key="3">
    <source>
        <dbReference type="Proteomes" id="UP000812013"/>
    </source>
</evidence>
<name>A0ABS6ZAL6_9ACTN</name>
<protein>
    <submittedName>
        <fullName evidence="2">ABC transporter permease</fullName>
    </submittedName>
</protein>
<feature type="transmembrane region" description="Helical" evidence="1">
    <location>
        <begin position="7"/>
        <end position="27"/>
    </location>
</feature>
<organism evidence="2 3">
    <name type="scientific">Streptomyces bambusae</name>
    <dbReference type="NCBI Taxonomy" id="1550616"/>
    <lineage>
        <taxon>Bacteria</taxon>
        <taxon>Bacillati</taxon>
        <taxon>Actinomycetota</taxon>
        <taxon>Actinomycetes</taxon>
        <taxon>Kitasatosporales</taxon>
        <taxon>Streptomycetaceae</taxon>
        <taxon>Streptomyces</taxon>
    </lineage>
</organism>
<feature type="non-terminal residue" evidence="2">
    <location>
        <position position="89"/>
    </location>
</feature>
<gene>
    <name evidence="2" type="ORF">GPJ59_18235</name>
</gene>
<dbReference type="RefSeq" id="WP_219668255.1">
    <property type="nucleotide sequence ID" value="NZ_WTFF01000122.1"/>
</dbReference>
<dbReference type="EMBL" id="WTFF01000122">
    <property type="protein sequence ID" value="MBW5483771.1"/>
    <property type="molecule type" value="Genomic_DNA"/>
</dbReference>
<keyword evidence="1" id="KW-0812">Transmembrane</keyword>
<accession>A0ABS6ZAL6</accession>
<keyword evidence="1" id="KW-1133">Transmembrane helix</keyword>
<proteinExistence type="predicted"/>
<keyword evidence="3" id="KW-1185">Reference proteome</keyword>
<dbReference type="Proteomes" id="UP000812013">
    <property type="component" value="Unassembled WGS sequence"/>
</dbReference>
<evidence type="ECO:0000313" key="2">
    <source>
        <dbReference type="EMBL" id="MBW5483771.1"/>
    </source>
</evidence>
<reference evidence="2 3" key="1">
    <citation type="submission" date="2019-12" db="EMBL/GenBank/DDBJ databases">
        <title>Genome sequence of Streptomyces bambusae.</title>
        <authorList>
            <person name="Bansal K."/>
            <person name="Choksket S."/>
            <person name="Korpole S."/>
            <person name="Patil P.B."/>
        </authorList>
    </citation>
    <scope>NUCLEOTIDE SEQUENCE [LARGE SCALE GENOMIC DNA]</scope>
    <source>
        <strain evidence="2 3">SK60</strain>
    </source>
</reference>
<sequence>MTVGRIVAGGAGAVGLGLVGVVVLVDLDTGDRVASVIGALVTLGLAAYTFLAPAGQARRIRAGRGATVIDGNVTGSALGTGSTVAGPPT</sequence>